<evidence type="ECO:0000256" key="1">
    <source>
        <dbReference type="ARBA" id="ARBA00004123"/>
    </source>
</evidence>
<evidence type="ECO:0008006" key="7">
    <source>
        <dbReference type="Google" id="ProtNLM"/>
    </source>
</evidence>
<dbReference type="GO" id="GO:0031048">
    <property type="term" value="P:regulatory ncRNA-mediated heterochromatin formation"/>
    <property type="evidence" value="ECO:0007669"/>
    <property type="project" value="TreeGrafter"/>
</dbReference>
<dbReference type="GO" id="GO:0071013">
    <property type="term" value="C:catalytic step 2 spliceosome"/>
    <property type="evidence" value="ECO:0007669"/>
    <property type="project" value="TreeGrafter"/>
</dbReference>
<dbReference type="AlphaFoldDB" id="A0A9J6H6I1"/>
<name>A0A9J6H6I1_HAELO</name>
<feature type="compositionally biased region" description="Polar residues" evidence="4">
    <location>
        <begin position="19"/>
        <end position="28"/>
    </location>
</feature>
<comment type="caution">
    <text evidence="5">The sequence shown here is derived from an EMBL/GenBank/DDBJ whole genome shotgun (WGS) entry which is preliminary data.</text>
</comment>
<evidence type="ECO:0000256" key="3">
    <source>
        <dbReference type="ARBA" id="ARBA00023242"/>
    </source>
</evidence>
<sequence length="391" mass="42880">MHRRRRRTPLMGQHPTFGRLTSQNTNGNGVIGDSAVSNRLGSASAVPQLKPEPFAAAPPSPEVCRQYGVFLCQAGQWERAVATCQALAELSLRCPPQLQGEASLDSALALLEPFWDSGVARFGDTGARGWAHLMQLSAEQAAVEAASQGGQRDDGDCQAQEDEIVAQRGASLAETWLRLESLRDLCQWRPYRPDLSSEEVTSEDPERMVLFEDVGPALFRLREPAARLQLFRVWLSLLTGVDPEKSQTSSSLAEADCFERLPGVDLQMATQLSEALDFPFRLGGAPGHGRLAHEVLSQAKPHFSDVGLGDELAMLAMRLLRLATGWDARKVRKKCARTWLADPGRERCLDLWTQYGLLLVDLGLPQEALAVYEKALDTVSSAAVRRRLLAG</sequence>
<dbReference type="SUPFAM" id="SSF48452">
    <property type="entry name" value="TPR-like"/>
    <property type="match status" value="1"/>
</dbReference>
<evidence type="ECO:0000256" key="4">
    <source>
        <dbReference type="SAM" id="MobiDB-lite"/>
    </source>
</evidence>
<protein>
    <recommendedName>
        <fullName evidence="7">Tetratricopeptide repeat protein</fullName>
    </recommendedName>
</protein>
<comment type="similarity">
    <text evidence="2">Belongs to the NRDE2 family.</text>
</comment>
<proteinExistence type="inferred from homology"/>
<keyword evidence="6" id="KW-1185">Reference proteome</keyword>
<reference evidence="5 6" key="1">
    <citation type="journal article" date="2020" name="Cell">
        <title>Large-Scale Comparative Analyses of Tick Genomes Elucidate Their Genetic Diversity and Vector Capacities.</title>
        <authorList>
            <consortium name="Tick Genome and Microbiome Consortium (TIGMIC)"/>
            <person name="Jia N."/>
            <person name="Wang J."/>
            <person name="Shi W."/>
            <person name="Du L."/>
            <person name="Sun Y."/>
            <person name="Zhan W."/>
            <person name="Jiang J.F."/>
            <person name="Wang Q."/>
            <person name="Zhang B."/>
            <person name="Ji P."/>
            <person name="Bell-Sakyi L."/>
            <person name="Cui X.M."/>
            <person name="Yuan T.T."/>
            <person name="Jiang B.G."/>
            <person name="Yang W.F."/>
            <person name="Lam T.T."/>
            <person name="Chang Q.C."/>
            <person name="Ding S.J."/>
            <person name="Wang X.J."/>
            <person name="Zhu J.G."/>
            <person name="Ruan X.D."/>
            <person name="Zhao L."/>
            <person name="Wei J.T."/>
            <person name="Ye R.Z."/>
            <person name="Que T.C."/>
            <person name="Du C.H."/>
            <person name="Zhou Y.H."/>
            <person name="Cheng J.X."/>
            <person name="Dai P.F."/>
            <person name="Guo W.B."/>
            <person name="Han X.H."/>
            <person name="Huang E.J."/>
            <person name="Li L.F."/>
            <person name="Wei W."/>
            <person name="Gao Y.C."/>
            <person name="Liu J.Z."/>
            <person name="Shao H.Z."/>
            <person name="Wang X."/>
            <person name="Wang C.C."/>
            <person name="Yang T.C."/>
            <person name="Huo Q.B."/>
            <person name="Li W."/>
            <person name="Chen H.Y."/>
            <person name="Chen S.E."/>
            <person name="Zhou L.G."/>
            <person name="Ni X.B."/>
            <person name="Tian J.H."/>
            <person name="Sheng Y."/>
            <person name="Liu T."/>
            <person name="Pan Y.S."/>
            <person name="Xia L.Y."/>
            <person name="Li J."/>
            <person name="Zhao F."/>
            <person name="Cao W.C."/>
        </authorList>
    </citation>
    <scope>NUCLEOTIDE SEQUENCE [LARGE SCALE GENOMIC DNA]</scope>
    <source>
        <strain evidence="5">HaeL-2018</strain>
    </source>
</reference>
<gene>
    <name evidence="5" type="ORF">HPB48_024189</name>
</gene>
<dbReference type="GO" id="GO:1902369">
    <property type="term" value="P:negative regulation of RNA catabolic process"/>
    <property type="evidence" value="ECO:0007669"/>
    <property type="project" value="TreeGrafter"/>
</dbReference>
<dbReference type="Pfam" id="PF08424">
    <property type="entry name" value="NRDE-2"/>
    <property type="match status" value="1"/>
</dbReference>
<evidence type="ECO:0000313" key="6">
    <source>
        <dbReference type="Proteomes" id="UP000821853"/>
    </source>
</evidence>
<feature type="region of interest" description="Disordered" evidence="4">
    <location>
        <begin position="1"/>
        <end position="34"/>
    </location>
</feature>
<dbReference type="VEuPathDB" id="VectorBase:HLOH_046451"/>
<dbReference type="PANTHER" id="PTHR13471:SF0">
    <property type="entry name" value="NUCLEAR EXOSOME REGULATOR NRDE2"/>
    <property type="match status" value="1"/>
</dbReference>
<comment type="subcellular location">
    <subcellularLocation>
        <location evidence="1">Nucleus</location>
    </subcellularLocation>
</comment>
<dbReference type="InterPro" id="IPR013633">
    <property type="entry name" value="NRDE-2"/>
</dbReference>
<organism evidence="5 6">
    <name type="scientific">Haemaphysalis longicornis</name>
    <name type="common">Bush tick</name>
    <dbReference type="NCBI Taxonomy" id="44386"/>
    <lineage>
        <taxon>Eukaryota</taxon>
        <taxon>Metazoa</taxon>
        <taxon>Ecdysozoa</taxon>
        <taxon>Arthropoda</taxon>
        <taxon>Chelicerata</taxon>
        <taxon>Arachnida</taxon>
        <taxon>Acari</taxon>
        <taxon>Parasitiformes</taxon>
        <taxon>Ixodida</taxon>
        <taxon>Ixodoidea</taxon>
        <taxon>Ixodidae</taxon>
        <taxon>Haemaphysalinae</taxon>
        <taxon>Haemaphysalis</taxon>
    </lineage>
</organism>
<evidence type="ECO:0000313" key="5">
    <source>
        <dbReference type="EMBL" id="KAH9383227.1"/>
    </source>
</evidence>
<dbReference type="Proteomes" id="UP000821853">
    <property type="component" value="Unassembled WGS sequence"/>
</dbReference>
<accession>A0A9J6H6I1</accession>
<dbReference type="EMBL" id="JABSTR010001001">
    <property type="protein sequence ID" value="KAH9383227.1"/>
    <property type="molecule type" value="Genomic_DNA"/>
</dbReference>
<dbReference type="OrthoDB" id="297219at2759"/>
<keyword evidence="3" id="KW-0539">Nucleus</keyword>
<dbReference type="InterPro" id="IPR011990">
    <property type="entry name" value="TPR-like_helical_dom_sf"/>
</dbReference>
<dbReference type="PANTHER" id="PTHR13471">
    <property type="entry name" value="TETRATRICOPEPTIDE-LIKE HELICAL"/>
    <property type="match status" value="1"/>
</dbReference>
<evidence type="ECO:0000256" key="2">
    <source>
        <dbReference type="ARBA" id="ARBA00009265"/>
    </source>
</evidence>